<protein>
    <recommendedName>
        <fullName evidence="2">DUF7791 domain-containing protein</fullName>
    </recommendedName>
</protein>
<comment type="caution">
    <text evidence="3">The sequence shown here is derived from an EMBL/GenBank/DDBJ whole genome shotgun (WGS) entry which is preliminary data.</text>
</comment>
<dbReference type="VEuPathDB" id="FungiDB:C8Q69DRAFT_98188"/>
<sequence length="620" mass="71471">MGPHRKYQQASARRFSRNHTSYHPQYEGTDEIRQELIAIFKRLACTGNVKIFLSSRPWNIFQDSFSDIPKIRLEDLTRDDIDLYVRANFLNNPRFQYLLRCDQKAAEALIFAVTDKAEGVFLWVRLVVRDLLKAMRDGDGIRTLYRKLEEIPADLNDYFKHLFSSIDPQHMREASIILQTALHEEHDFVALHPLRLLDLSFTDESSPDFALADSFKHDKISINDREALRFRLDSTIRRLNSRCMGLLECTYNPDSFFDLFDEESTEEFQDTSLYQGRKFEPSIYSHVFDSPTLLRPFMLTVDFFHRCCRDFLLFPHIQSLLHQYTGGRYDARMLIINARISQFLALQNIECGRSISLGIASYLVSALSVPEWKEAAVSIRAARILQPAIEAFSCYDVASSPGWYIDFVLASWQEEKSNFLTLAIDFDMRAYCMAYLTEDQVQAKKGRPILDYILRPRFATEQFLNIGSQVPNIDLLHRVLTFGADPNGLYQGVSVWALFLSSVAEWLQRGFHTSATNKEAYLMALRMMINRGAALVLPCSWVLSEGRCRLHRYGLFEIGYKKKDRWPKDIPTIEQAVTGLSQPSYAVTDLLATFQVHFGPELNGLIELAKADGYQHLLSK</sequence>
<dbReference type="Pfam" id="PF25053">
    <property type="entry name" value="DUF7791"/>
    <property type="match status" value="1"/>
</dbReference>
<evidence type="ECO:0000313" key="4">
    <source>
        <dbReference type="Proteomes" id="UP000283841"/>
    </source>
</evidence>
<accession>A0A443HKV7</accession>
<evidence type="ECO:0000259" key="2">
    <source>
        <dbReference type="Pfam" id="PF25053"/>
    </source>
</evidence>
<dbReference type="PANTHER" id="PTHR10039">
    <property type="entry name" value="AMELOGENIN"/>
    <property type="match status" value="1"/>
</dbReference>
<dbReference type="EMBL" id="RCNU01000013">
    <property type="protein sequence ID" value="RWQ92443.1"/>
    <property type="molecule type" value="Genomic_DNA"/>
</dbReference>
<gene>
    <name evidence="3" type="ORF">C8Q69DRAFT_98188</name>
</gene>
<evidence type="ECO:0000313" key="3">
    <source>
        <dbReference type="EMBL" id="RWQ92443.1"/>
    </source>
</evidence>
<reference evidence="3 4" key="1">
    <citation type="journal article" date="2018" name="Front. Microbiol.">
        <title>Genomic and genetic insights into a cosmopolitan fungus, Paecilomyces variotii (Eurotiales).</title>
        <authorList>
            <person name="Urquhart A.S."/>
            <person name="Mondo S.J."/>
            <person name="Makela M.R."/>
            <person name="Hane J.K."/>
            <person name="Wiebenga A."/>
            <person name="He G."/>
            <person name="Mihaltcheva S."/>
            <person name="Pangilinan J."/>
            <person name="Lipzen A."/>
            <person name="Barry K."/>
            <person name="de Vries R.P."/>
            <person name="Grigoriev I.V."/>
            <person name="Idnurm A."/>
        </authorList>
    </citation>
    <scope>NUCLEOTIDE SEQUENCE [LARGE SCALE GENOMIC DNA]</scope>
    <source>
        <strain evidence="3 4">CBS 101075</strain>
    </source>
</reference>
<dbReference type="Proteomes" id="UP000283841">
    <property type="component" value="Unassembled WGS sequence"/>
</dbReference>
<dbReference type="PANTHER" id="PTHR10039:SF5">
    <property type="entry name" value="NACHT DOMAIN-CONTAINING PROTEIN"/>
    <property type="match status" value="1"/>
</dbReference>
<dbReference type="InterPro" id="IPR056693">
    <property type="entry name" value="DUF7791"/>
</dbReference>
<keyword evidence="4" id="KW-1185">Reference proteome</keyword>
<name>A0A443HKV7_BYSSP</name>
<dbReference type="RefSeq" id="XP_028482088.1">
    <property type="nucleotide sequence ID" value="XM_028634244.1"/>
</dbReference>
<dbReference type="AlphaFoldDB" id="A0A443HKV7"/>
<dbReference type="STRING" id="264951.A0A443HKV7"/>
<feature type="domain" description="DUF7791" evidence="2">
    <location>
        <begin position="165"/>
        <end position="351"/>
    </location>
</feature>
<proteinExistence type="predicted"/>
<feature type="region of interest" description="Disordered" evidence="1">
    <location>
        <begin position="1"/>
        <end position="24"/>
    </location>
</feature>
<organism evidence="3 4">
    <name type="scientific">Byssochlamys spectabilis</name>
    <name type="common">Paecilomyces variotii</name>
    <dbReference type="NCBI Taxonomy" id="264951"/>
    <lineage>
        <taxon>Eukaryota</taxon>
        <taxon>Fungi</taxon>
        <taxon>Dikarya</taxon>
        <taxon>Ascomycota</taxon>
        <taxon>Pezizomycotina</taxon>
        <taxon>Eurotiomycetes</taxon>
        <taxon>Eurotiomycetidae</taxon>
        <taxon>Eurotiales</taxon>
        <taxon>Thermoascaceae</taxon>
        <taxon>Paecilomyces</taxon>
    </lineage>
</organism>
<evidence type="ECO:0000256" key="1">
    <source>
        <dbReference type="SAM" id="MobiDB-lite"/>
    </source>
</evidence>
<dbReference type="GeneID" id="39603521"/>